<sequence length="192" mass="20002">MARPWLTTILAAVAAFFAYAAAPAGAQSGPPGGSYSSNELISTGHRFFGTVSGGLATVIEKAVAQYGQPNGYILGEEGSGAIGAGLRYGEGTLHTRDQGQHRIFWQGPSLGWDIGGEGARTMMLVYNLPAVGAIYNRFGGVDGSAYFIGGFGMTALVNNNVYVVPVRAGVGMRLGVALGYLKFTPTATWNPF</sequence>
<dbReference type="InterPro" id="IPR008325">
    <property type="entry name" value="EipA-like"/>
</dbReference>
<dbReference type="Pfam" id="PF06577">
    <property type="entry name" value="EipA"/>
    <property type="match status" value="1"/>
</dbReference>
<accession>A0A0P6WHY6</accession>
<evidence type="ECO:0000256" key="1">
    <source>
        <dbReference type="SAM" id="SignalP"/>
    </source>
</evidence>
<dbReference type="AlphaFoldDB" id="A0A0P6WHY6"/>
<comment type="caution">
    <text evidence="2">The sequence shown here is derived from an EMBL/GenBank/DDBJ whole genome shotgun (WGS) entry which is preliminary data.</text>
</comment>
<evidence type="ECO:0000313" key="3">
    <source>
        <dbReference type="Proteomes" id="UP000048984"/>
    </source>
</evidence>
<name>A0A0P6WHY6_9HYPH</name>
<dbReference type="PIRSF" id="PIRSF033924">
    <property type="entry name" value="UCP033924"/>
    <property type="match status" value="1"/>
</dbReference>
<organism evidence="2 3">
    <name type="scientific">Prosthecodimorpha hirschii</name>
    <dbReference type="NCBI Taxonomy" id="665126"/>
    <lineage>
        <taxon>Bacteria</taxon>
        <taxon>Pseudomonadati</taxon>
        <taxon>Pseudomonadota</taxon>
        <taxon>Alphaproteobacteria</taxon>
        <taxon>Hyphomicrobiales</taxon>
        <taxon>Ancalomicrobiaceae</taxon>
        <taxon>Prosthecodimorpha</taxon>
    </lineage>
</organism>
<gene>
    <name evidence="2" type="ORF">ABB55_21000</name>
</gene>
<dbReference type="STRING" id="665126.ABB55_21000"/>
<keyword evidence="1" id="KW-0732">Signal</keyword>
<protein>
    <recommendedName>
        <fullName evidence="4">DUF1134 domain-containing protein</fullName>
    </recommendedName>
</protein>
<reference evidence="2 3" key="2">
    <citation type="submission" date="2015-10" db="EMBL/GenBank/DDBJ databases">
        <title>Draft Genome Sequence of Prosthecomicrobium hirschii ATCC 27832.</title>
        <authorList>
            <person name="Daniel J."/>
            <person name="Givan S.A."/>
            <person name="Brun Y.V."/>
            <person name="Brown P.J."/>
        </authorList>
    </citation>
    <scope>NUCLEOTIDE SEQUENCE [LARGE SCALE GENOMIC DNA]</scope>
    <source>
        <strain evidence="2 3">16</strain>
    </source>
</reference>
<reference evidence="2 3" key="1">
    <citation type="submission" date="2015-09" db="EMBL/GenBank/DDBJ databases">
        <authorList>
            <person name="Jackson K.R."/>
            <person name="Lunt B.L."/>
            <person name="Fisher J.N.B."/>
            <person name="Gardner A.V."/>
            <person name="Bailey M.E."/>
            <person name="Deus L.M."/>
            <person name="Earl A.S."/>
            <person name="Gibby P.D."/>
            <person name="Hartmann K.A."/>
            <person name="Liu J.E."/>
            <person name="Manci A.M."/>
            <person name="Nielsen D.A."/>
            <person name="Solomon M.B."/>
            <person name="Breakwell D.P."/>
            <person name="Burnett S.H."/>
            <person name="Grose J.H."/>
        </authorList>
    </citation>
    <scope>NUCLEOTIDE SEQUENCE [LARGE SCALE GENOMIC DNA]</scope>
    <source>
        <strain evidence="2 3">16</strain>
    </source>
</reference>
<dbReference type="RefSeq" id="WP_054360555.1">
    <property type="nucleotide sequence ID" value="NZ_LJYW01000001.1"/>
</dbReference>
<keyword evidence="3" id="KW-1185">Reference proteome</keyword>
<feature type="signal peptide" evidence="1">
    <location>
        <begin position="1"/>
        <end position="20"/>
    </location>
</feature>
<evidence type="ECO:0008006" key="4">
    <source>
        <dbReference type="Google" id="ProtNLM"/>
    </source>
</evidence>
<feature type="chain" id="PRO_5006132409" description="DUF1134 domain-containing protein" evidence="1">
    <location>
        <begin position="21"/>
        <end position="192"/>
    </location>
</feature>
<dbReference type="Proteomes" id="UP000048984">
    <property type="component" value="Unassembled WGS sequence"/>
</dbReference>
<proteinExistence type="predicted"/>
<evidence type="ECO:0000313" key="2">
    <source>
        <dbReference type="EMBL" id="KPL54388.1"/>
    </source>
</evidence>
<dbReference type="EMBL" id="LJYW01000001">
    <property type="protein sequence ID" value="KPL54388.1"/>
    <property type="molecule type" value="Genomic_DNA"/>
</dbReference>